<comment type="caution">
    <text evidence="1">The sequence shown here is derived from an EMBL/GenBank/DDBJ whole genome shotgun (WGS) entry which is preliminary data.</text>
</comment>
<dbReference type="Proteomes" id="UP001367508">
    <property type="component" value="Unassembled WGS sequence"/>
</dbReference>
<proteinExistence type="predicted"/>
<evidence type="ECO:0000313" key="2">
    <source>
        <dbReference type="Proteomes" id="UP001367508"/>
    </source>
</evidence>
<reference evidence="1 2" key="1">
    <citation type="submission" date="2024-01" db="EMBL/GenBank/DDBJ databases">
        <title>The genomes of 5 underutilized Papilionoideae crops provide insights into root nodulation and disease resistanc.</title>
        <authorList>
            <person name="Jiang F."/>
        </authorList>
    </citation>
    <scope>NUCLEOTIDE SEQUENCE [LARGE SCALE GENOMIC DNA]</scope>
    <source>
        <strain evidence="1">LVBAO_FW01</strain>
        <tissue evidence="1">Leaves</tissue>
    </source>
</reference>
<sequence>MQCCKGSGRVPSLAEKVVWNHVNCTRWILVSPQTHYGLALWEVMASQNGFMFLSCSHAFSLCARTYVNGRALGSLGGQNSHGQTEGKLPQMDYAAAPKSAPGTCGKRVISAGVDVPRPLTRARFGEWNNDSLSNRIRVQLFAKGSRFTYPWQLLG</sequence>
<gene>
    <name evidence="1" type="ORF">VNO77_22296</name>
</gene>
<organism evidence="1 2">
    <name type="scientific">Canavalia gladiata</name>
    <name type="common">Sword bean</name>
    <name type="synonym">Dolichos gladiatus</name>
    <dbReference type="NCBI Taxonomy" id="3824"/>
    <lineage>
        <taxon>Eukaryota</taxon>
        <taxon>Viridiplantae</taxon>
        <taxon>Streptophyta</taxon>
        <taxon>Embryophyta</taxon>
        <taxon>Tracheophyta</taxon>
        <taxon>Spermatophyta</taxon>
        <taxon>Magnoliopsida</taxon>
        <taxon>eudicotyledons</taxon>
        <taxon>Gunneridae</taxon>
        <taxon>Pentapetalae</taxon>
        <taxon>rosids</taxon>
        <taxon>fabids</taxon>
        <taxon>Fabales</taxon>
        <taxon>Fabaceae</taxon>
        <taxon>Papilionoideae</taxon>
        <taxon>50 kb inversion clade</taxon>
        <taxon>NPAAA clade</taxon>
        <taxon>indigoferoid/millettioid clade</taxon>
        <taxon>Phaseoleae</taxon>
        <taxon>Canavalia</taxon>
    </lineage>
</organism>
<dbReference type="AlphaFoldDB" id="A0AAN9L5T5"/>
<keyword evidence="2" id="KW-1185">Reference proteome</keyword>
<protein>
    <submittedName>
        <fullName evidence="1">Uncharacterized protein</fullName>
    </submittedName>
</protein>
<dbReference type="EMBL" id="JAYMYQ010000005">
    <property type="protein sequence ID" value="KAK7328194.1"/>
    <property type="molecule type" value="Genomic_DNA"/>
</dbReference>
<evidence type="ECO:0000313" key="1">
    <source>
        <dbReference type="EMBL" id="KAK7328194.1"/>
    </source>
</evidence>
<accession>A0AAN9L5T5</accession>
<name>A0AAN9L5T5_CANGL</name>